<accession>A0A1R3KU17</accession>
<protein>
    <submittedName>
        <fullName evidence="1">Pentatricopeptide repeat-containing protein</fullName>
    </submittedName>
</protein>
<comment type="caution">
    <text evidence="1">The sequence shown here is derived from an EMBL/GenBank/DDBJ whole genome shotgun (WGS) entry which is preliminary data.</text>
</comment>
<name>A0A1R3KU17_9ROSI</name>
<dbReference type="AlphaFoldDB" id="A0A1R3KU17"/>
<dbReference type="Proteomes" id="UP000187203">
    <property type="component" value="Unassembled WGS sequence"/>
</dbReference>
<evidence type="ECO:0000313" key="2">
    <source>
        <dbReference type="Proteomes" id="UP000187203"/>
    </source>
</evidence>
<evidence type="ECO:0000313" key="1">
    <source>
        <dbReference type="EMBL" id="OMP10556.1"/>
    </source>
</evidence>
<sequence>MTETSAFGVVSATAASAGSFVCSNVHSTGLDKCFYGFVVVAHLAPIQAIDFGTFTFISDMFIASPRVDRSTTPLPGHSWNTYGHTLFLIFAYFDVEDDLFDPLLASQLTKGYLITRADERLSASGISICINICLGFGDVAWGWSMLASFL</sequence>
<keyword evidence="2" id="KW-1185">Reference proteome</keyword>
<organism evidence="1 2">
    <name type="scientific">Corchorus olitorius</name>
    <dbReference type="NCBI Taxonomy" id="93759"/>
    <lineage>
        <taxon>Eukaryota</taxon>
        <taxon>Viridiplantae</taxon>
        <taxon>Streptophyta</taxon>
        <taxon>Embryophyta</taxon>
        <taxon>Tracheophyta</taxon>
        <taxon>Spermatophyta</taxon>
        <taxon>Magnoliopsida</taxon>
        <taxon>eudicotyledons</taxon>
        <taxon>Gunneridae</taxon>
        <taxon>Pentapetalae</taxon>
        <taxon>rosids</taxon>
        <taxon>malvids</taxon>
        <taxon>Malvales</taxon>
        <taxon>Malvaceae</taxon>
        <taxon>Grewioideae</taxon>
        <taxon>Apeibeae</taxon>
        <taxon>Corchorus</taxon>
    </lineage>
</organism>
<dbReference type="EMBL" id="AWUE01011527">
    <property type="protein sequence ID" value="OMP10556.1"/>
    <property type="molecule type" value="Genomic_DNA"/>
</dbReference>
<gene>
    <name evidence="1" type="ORF">COLO4_04437</name>
</gene>
<proteinExistence type="predicted"/>
<reference evidence="2" key="1">
    <citation type="submission" date="2013-09" db="EMBL/GenBank/DDBJ databases">
        <title>Corchorus olitorius genome sequencing.</title>
        <authorList>
            <person name="Alam M."/>
            <person name="Haque M.S."/>
            <person name="Islam M.S."/>
            <person name="Emdad E.M."/>
            <person name="Islam M.M."/>
            <person name="Ahmed B."/>
            <person name="Halim A."/>
            <person name="Hossen Q.M.M."/>
            <person name="Hossain M.Z."/>
            <person name="Ahmed R."/>
            <person name="Khan M.M."/>
            <person name="Islam R."/>
            <person name="Rashid M.M."/>
            <person name="Khan S.A."/>
            <person name="Rahman M.S."/>
            <person name="Alam M."/>
            <person name="Yahiya A.S."/>
            <person name="Khan M.S."/>
            <person name="Azam M.S."/>
            <person name="Haque T."/>
            <person name="Lashkar M.Z.H."/>
            <person name="Akhand A.I."/>
            <person name="Morshed G."/>
            <person name="Roy S."/>
            <person name="Uddin K.S."/>
            <person name="Rabeya T."/>
            <person name="Hossain A.S."/>
            <person name="Chowdhury A."/>
            <person name="Snigdha A.R."/>
            <person name="Mortoza M.S."/>
            <person name="Matin S.A."/>
            <person name="Hoque S.M.E."/>
            <person name="Islam M.K."/>
            <person name="Roy D.K."/>
            <person name="Haider R."/>
            <person name="Moosa M.M."/>
            <person name="Elias S.M."/>
            <person name="Hasan A.M."/>
            <person name="Jahan S."/>
            <person name="Shafiuddin M."/>
            <person name="Mahmood N."/>
            <person name="Shommy N.S."/>
        </authorList>
    </citation>
    <scope>NUCLEOTIDE SEQUENCE [LARGE SCALE GENOMIC DNA]</scope>
    <source>
        <strain evidence="2">cv. O-4</strain>
    </source>
</reference>